<evidence type="ECO:0000256" key="2">
    <source>
        <dbReference type="ARBA" id="ARBA00022491"/>
    </source>
</evidence>
<dbReference type="GO" id="GO:0003735">
    <property type="term" value="F:structural constituent of ribosome"/>
    <property type="evidence" value="ECO:0007669"/>
    <property type="project" value="InterPro"/>
</dbReference>
<dbReference type="HOGENOM" id="CLU_062853_0_0_10"/>
<dbReference type="Pfam" id="PF00687">
    <property type="entry name" value="Ribosomal_L1"/>
    <property type="match status" value="1"/>
</dbReference>
<dbReference type="InterPro" id="IPR023674">
    <property type="entry name" value="Ribosomal_uL1-like"/>
</dbReference>
<dbReference type="InterPro" id="IPR016095">
    <property type="entry name" value="Ribosomal_uL1_3-a/b-sand"/>
</dbReference>
<dbReference type="GO" id="GO:0000049">
    <property type="term" value="F:tRNA binding"/>
    <property type="evidence" value="ECO:0007669"/>
    <property type="project" value="UniProtKB-KW"/>
</dbReference>
<evidence type="ECO:0000256" key="7">
    <source>
        <dbReference type="ARBA" id="ARBA00022980"/>
    </source>
</evidence>
<dbReference type="GO" id="GO:0019843">
    <property type="term" value="F:rRNA binding"/>
    <property type="evidence" value="ECO:0007669"/>
    <property type="project" value="UniProtKB-UniRule"/>
</dbReference>
<dbReference type="Gene3D" id="3.40.50.790">
    <property type="match status" value="1"/>
</dbReference>
<keyword evidence="5 10" id="KW-0810">Translation regulation</keyword>
<keyword evidence="8 10" id="KW-0687">Ribonucleoprotein</keyword>
<dbReference type="PANTHER" id="PTHR36427:SF3">
    <property type="entry name" value="LARGE RIBOSOMAL SUBUNIT PROTEIN UL1M"/>
    <property type="match status" value="1"/>
</dbReference>
<dbReference type="KEGG" id="udi:ASNER_022"/>
<comment type="similarity">
    <text evidence="1 10">Belongs to the universal ribosomal protein uL1 family.</text>
</comment>
<evidence type="ECO:0000256" key="1">
    <source>
        <dbReference type="ARBA" id="ARBA00010531"/>
    </source>
</evidence>
<gene>
    <name evidence="10 11" type="primary">rplA</name>
    <name evidence="11" type="ORF">ASNER_022</name>
</gene>
<keyword evidence="2 10" id="KW-0678">Repressor</keyword>
<keyword evidence="7 10" id="KW-0689">Ribosomal protein</keyword>
<comment type="function">
    <text evidence="10">Protein L1 is also a translational repressor protein, it controls the translation of the L11 operon by binding to its mRNA.</text>
</comment>
<organism evidence="11 12">
    <name type="scientific">Candidatus Uzinura diaspidicola str. ASNER</name>
    <dbReference type="NCBI Taxonomy" id="1133592"/>
    <lineage>
        <taxon>Bacteria</taxon>
        <taxon>Pseudomonadati</taxon>
        <taxon>Bacteroidota</taxon>
        <taxon>Flavobacteriia</taxon>
        <taxon>Flavobacteriales</taxon>
        <taxon>Candidatus Uzinura</taxon>
    </lineage>
</organism>
<dbReference type="InterPro" id="IPR002143">
    <property type="entry name" value="Ribosomal_uL1"/>
</dbReference>
<dbReference type="PIRSF" id="PIRSF002155">
    <property type="entry name" value="Ribosomal_L1"/>
    <property type="match status" value="1"/>
</dbReference>
<dbReference type="FunFam" id="3.40.50.790:FF:000001">
    <property type="entry name" value="50S ribosomal protein L1"/>
    <property type="match status" value="1"/>
</dbReference>
<reference evidence="11 12" key="1">
    <citation type="journal article" date="2013" name="Environ. Microbiol.">
        <title>The nutrient supplying capabilities of Uzinura, an endosymbiont of armoured scale insects.</title>
        <authorList>
            <person name="Sabree Z.L."/>
            <person name="Huang C.Y."/>
            <person name="Okusu A."/>
            <person name="Moran N.A."/>
            <person name="Normark B.B."/>
        </authorList>
    </citation>
    <scope>NUCLEOTIDE SEQUENCE [LARGE SCALE GENOMIC DNA]</scope>
    <source>
        <strain evidence="11 12">ASNER</strain>
    </source>
</reference>
<dbReference type="HAMAP" id="MF_01318_B">
    <property type="entry name" value="Ribosomal_uL1_B"/>
    <property type="match status" value="1"/>
</dbReference>
<evidence type="ECO:0000256" key="10">
    <source>
        <dbReference type="HAMAP-Rule" id="MF_01318"/>
    </source>
</evidence>
<dbReference type="STRING" id="1133592.ASNER_022"/>
<sequence>MKKLTKTQKKIYKIFDGNKIYSLTEATKIVKEISSYTYFNSSIDIAIRLGVDQRKANQIIRGIVKLPFGSGKDFRVLALVESDKQLEAKEAGADFIGYEEFLTKINEGWTEIDIIITTPTMMPKLGRLGKILGPKKLMPNPKSGTVTIEIGKAIKEVKLGKIDFRADRNGIVHSTIGKASFKAFQIKENSIELVNTLHHIKPSSIKGIYIKSIFLSGTMTPGVRVDVNSISY</sequence>
<evidence type="ECO:0000256" key="6">
    <source>
        <dbReference type="ARBA" id="ARBA00022884"/>
    </source>
</evidence>
<evidence type="ECO:0000313" key="12">
    <source>
        <dbReference type="Proteomes" id="UP000011174"/>
    </source>
</evidence>
<name>L7VJD4_9FLAO</name>
<dbReference type="GO" id="GO:0006417">
    <property type="term" value="P:regulation of translation"/>
    <property type="evidence" value="ECO:0007669"/>
    <property type="project" value="UniProtKB-KW"/>
</dbReference>
<dbReference type="Proteomes" id="UP000011174">
    <property type="component" value="Chromosome"/>
</dbReference>
<evidence type="ECO:0000256" key="4">
    <source>
        <dbReference type="ARBA" id="ARBA00022730"/>
    </source>
</evidence>
<proteinExistence type="inferred from homology"/>
<keyword evidence="12" id="KW-1185">Reference proteome</keyword>
<comment type="subunit">
    <text evidence="10">Part of the 50S ribosomal subunit.</text>
</comment>
<dbReference type="PATRIC" id="fig|1133592.3.peg.17"/>
<dbReference type="SUPFAM" id="SSF56808">
    <property type="entry name" value="Ribosomal protein L1"/>
    <property type="match status" value="1"/>
</dbReference>
<accession>L7VJD4</accession>
<dbReference type="InterPro" id="IPR028364">
    <property type="entry name" value="Ribosomal_uL1/biogenesis"/>
</dbReference>
<keyword evidence="3 10" id="KW-0820">tRNA-binding</keyword>
<comment type="function">
    <text evidence="10">Binds directly to 23S rRNA. The L1 stalk is quite mobile in the ribosome, and is involved in E site tRNA release.</text>
</comment>
<dbReference type="GO" id="GO:0006412">
    <property type="term" value="P:translation"/>
    <property type="evidence" value="ECO:0007669"/>
    <property type="project" value="UniProtKB-UniRule"/>
</dbReference>
<dbReference type="EMBL" id="CP003263">
    <property type="protein sequence ID" value="AGC66809.1"/>
    <property type="molecule type" value="Genomic_DNA"/>
</dbReference>
<evidence type="ECO:0000256" key="5">
    <source>
        <dbReference type="ARBA" id="ARBA00022845"/>
    </source>
</evidence>
<dbReference type="NCBIfam" id="TIGR01169">
    <property type="entry name" value="rplA_bact"/>
    <property type="match status" value="1"/>
</dbReference>
<evidence type="ECO:0000256" key="8">
    <source>
        <dbReference type="ARBA" id="ARBA00023274"/>
    </source>
</evidence>
<dbReference type="AlphaFoldDB" id="L7VJD4"/>
<dbReference type="Gene3D" id="3.30.190.20">
    <property type="match status" value="1"/>
</dbReference>
<keyword evidence="6 10" id="KW-0694">RNA-binding</keyword>
<evidence type="ECO:0000256" key="9">
    <source>
        <dbReference type="ARBA" id="ARBA00035241"/>
    </source>
</evidence>
<dbReference type="CDD" id="cd00403">
    <property type="entry name" value="Ribosomal_L1"/>
    <property type="match status" value="1"/>
</dbReference>
<dbReference type="InterPro" id="IPR005878">
    <property type="entry name" value="Ribosom_uL1_bac-type"/>
</dbReference>
<evidence type="ECO:0000313" key="11">
    <source>
        <dbReference type="EMBL" id="AGC66809.1"/>
    </source>
</evidence>
<dbReference type="GO" id="GO:0015934">
    <property type="term" value="C:large ribosomal subunit"/>
    <property type="evidence" value="ECO:0007669"/>
    <property type="project" value="InterPro"/>
</dbReference>
<protein>
    <recommendedName>
        <fullName evidence="9 10">Large ribosomal subunit protein uL1</fullName>
    </recommendedName>
</protein>
<evidence type="ECO:0000256" key="3">
    <source>
        <dbReference type="ARBA" id="ARBA00022555"/>
    </source>
</evidence>
<keyword evidence="4 10" id="KW-0699">rRNA-binding</keyword>
<dbReference type="PANTHER" id="PTHR36427">
    <property type="entry name" value="54S RIBOSOMAL PROTEIN L1, MITOCHONDRIAL"/>
    <property type="match status" value="1"/>
</dbReference>
<dbReference type="OrthoDB" id="9803740at2"/>